<accession>A0A368FCN9</accession>
<dbReference type="Proteomes" id="UP000252519">
    <property type="component" value="Unassembled WGS sequence"/>
</dbReference>
<evidence type="ECO:0000313" key="1">
    <source>
        <dbReference type="EMBL" id="RCN28595.1"/>
    </source>
</evidence>
<sequence>MCLYLDDGLVCGESAEDVNGSLEIIRKDLHSAGSETMLHTRAINVKVVNSAVPLDWHVRKDRNEMFEIDYWLNRFEREMNLVRVRNC</sequence>
<name>A0A368FCN9_ANCCA</name>
<keyword evidence="2" id="KW-1185">Reference proteome</keyword>
<gene>
    <name evidence="1" type="ORF">ANCCAN_25660</name>
</gene>
<organism evidence="1 2">
    <name type="scientific">Ancylostoma caninum</name>
    <name type="common">Dog hookworm</name>
    <dbReference type="NCBI Taxonomy" id="29170"/>
    <lineage>
        <taxon>Eukaryota</taxon>
        <taxon>Metazoa</taxon>
        <taxon>Ecdysozoa</taxon>
        <taxon>Nematoda</taxon>
        <taxon>Chromadorea</taxon>
        <taxon>Rhabditida</taxon>
        <taxon>Rhabditina</taxon>
        <taxon>Rhabditomorpha</taxon>
        <taxon>Strongyloidea</taxon>
        <taxon>Ancylostomatidae</taxon>
        <taxon>Ancylostomatinae</taxon>
        <taxon>Ancylostoma</taxon>
    </lineage>
</organism>
<evidence type="ECO:0000313" key="2">
    <source>
        <dbReference type="Proteomes" id="UP000252519"/>
    </source>
</evidence>
<protein>
    <submittedName>
        <fullName evidence="1">Uncharacterized protein</fullName>
    </submittedName>
</protein>
<dbReference type="AlphaFoldDB" id="A0A368FCN9"/>
<reference evidence="1 2" key="1">
    <citation type="submission" date="2014-10" db="EMBL/GenBank/DDBJ databases">
        <title>Draft genome of the hookworm Ancylostoma caninum.</title>
        <authorList>
            <person name="Mitreva M."/>
        </authorList>
    </citation>
    <scope>NUCLEOTIDE SEQUENCE [LARGE SCALE GENOMIC DNA]</scope>
    <source>
        <strain evidence="1 2">Baltimore</strain>
    </source>
</reference>
<dbReference type="EMBL" id="JOJR01002469">
    <property type="protein sequence ID" value="RCN28595.1"/>
    <property type="molecule type" value="Genomic_DNA"/>
</dbReference>
<comment type="caution">
    <text evidence="1">The sequence shown here is derived from an EMBL/GenBank/DDBJ whole genome shotgun (WGS) entry which is preliminary data.</text>
</comment>
<proteinExistence type="predicted"/>